<feature type="transmembrane region" description="Helical" evidence="8">
    <location>
        <begin position="73"/>
        <end position="91"/>
    </location>
</feature>
<keyword evidence="5 8" id="KW-1133">Transmembrane helix</keyword>
<evidence type="ECO:0000256" key="7">
    <source>
        <dbReference type="RuleBase" id="RU362091"/>
    </source>
</evidence>
<gene>
    <name evidence="9" type="ORF">GXY80_10145</name>
</gene>
<feature type="transmembrane region" description="Helical" evidence="8">
    <location>
        <begin position="225"/>
        <end position="246"/>
    </location>
</feature>
<dbReference type="PROSITE" id="PS50283">
    <property type="entry name" value="NA_SOLUT_SYMP_3"/>
    <property type="match status" value="1"/>
</dbReference>
<feature type="transmembrane region" description="Helical" evidence="8">
    <location>
        <begin position="431"/>
        <end position="448"/>
    </location>
</feature>
<comment type="similarity">
    <text evidence="2 7">Belongs to the sodium:solute symporter (SSF) (TC 2.A.21) family.</text>
</comment>
<dbReference type="EMBL" id="JAAYEE010000175">
    <property type="protein sequence ID" value="NLW35826.1"/>
    <property type="molecule type" value="Genomic_DNA"/>
</dbReference>
<feature type="transmembrane region" description="Helical" evidence="8">
    <location>
        <begin position="348"/>
        <end position="371"/>
    </location>
</feature>
<feature type="transmembrane region" description="Helical" evidence="8">
    <location>
        <begin position="150"/>
        <end position="168"/>
    </location>
</feature>
<dbReference type="AlphaFoldDB" id="A0A971M667"/>
<dbReference type="InterPro" id="IPR001734">
    <property type="entry name" value="Na/solute_symporter"/>
</dbReference>
<dbReference type="InterPro" id="IPR050277">
    <property type="entry name" value="Sodium:Solute_Symporter"/>
</dbReference>
<name>A0A971M667_9BACT</name>
<evidence type="ECO:0000256" key="5">
    <source>
        <dbReference type="ARBA" id="ARBA00022989"/>
    </source>
</evidence>
<evidence type="ECO:0000256" key="3">
    <source>
        <dbReference type="ARBA" id="ARBA00022448"/>
    </source>
</evidence>
<dbReference type="GO" id="GO:0022857">
    <property type="term" value="F:transmembrane transporter activity"/>
    <property type="evidence" value="ECO:0007669"/>
    <property type="project" value="InterPro"/>
</dbReference>
<dbReference type="Pfam" id="PF00474">
    <property type="entry name" value="SSF"/>
    <property type="match status" value="1"/>
</dbReference>
<feature type="transmembrane region" description="Helical" evidence="8">
    <location>
        <begin position="180"/>
        <end position="199"/>
    </location>
</feature>
<proteinExistence type="inferred from homology"/>
<comment type="caution">
    <text evidence="9">The sequence shown here is derived from an EMBL/GenBank/DDBJ whole genome shotgun (WGS) entry which is preliminary data.</text>
</comment>
<evidence type="ECO:0000256" key="1">
    <source>
        <dbReference type="ARBA" id="ARBA00004141"/>
    </source>
</evidence>
<dbReference type="Gene3D" id="1.20.1730.10">
    <property type="entry name" value="Sodium/glucose cotransporter"/>
    <property type="match status" value="1"/>
</dbReference>
<sequence length="455" mass="48987">MTGGFLVSILAYICLLWATGLYVTRKSTSTDAYLIASRGLSMPFVSVLTAGTWIGGVSIVGMAQGAYIHGISALWFQAGIWIAMCGTALLLNKIMEGKKTYSILDVVGNLYDAKTARLAGIMQLVFSIWVVTMQIVGGGAILSVILKGQISFKTGMALTAVVFVLYNMAGGFTATAYTNLVHICAIFIGMIGGGLYILFNTDAIHHMTTQAHYFQPFGDLGIPQALSWAYINFTLGVLAQPVINTASSAKSLREGRNGILIGNLIAIPVVIVAALCGIAAKHLFPDIPSLSALPALLGVLPPYLAIPFLISMWAPLMSSGSPFLMGATTLTVKGYIAPLLKVKADKNLLLISRFTTLVIGIMSLLLGFFVKEILREVTWIAVLLSAIVYIVFIGWIGKRISSTYAFVSLLGTVIIVLFSFVFGFYRYVHPVWPVTLYVFLVLGVGKLTRRQTGEI</sequence>
<keyword evidence="4 8" id="KW-0812">Transmembrane</keyword>
<feature type="transmembrane region" description="Helical" evidence="8">
    <location>
        <begin position="124"/>
        <end position="144"/>
    </location>
</feature>
<organism evidence="9 10">
    <name type="scientific">Syntrophorhabdus aromaticivorans</name>
    <dbReference type="NCBI Taxonomy" id="328301"/>
    <lineage>
        <taxon>Bacteria</taxon>
        <taxon>Pseudomonadati</taxon>
        <taxon>Thermodesulfobacteriota</taxon>
        <taxon>Syntrophorhabdia</taxon>
        <taxon>Syntrophorhabdales</taxon>
        <taxon>Syntrophorhabdaceae</taxon>
        <taxon>Syntrophorhabdus</taxon>
    </lineage>
</organism>
<feature type="transmembrane region" description="Helical" evidence="8">
    <location>
        <begin position="292"/>
        <end position="316"/>
    </location>
</feature>
<keyword evidence="3" id="KW-0813">Transport</keyword>
<evidence type="ECO:0000256" key="2">
    <source>
        <dbReference type="ARBA" id="ARBA00006434"/>
    </source>
</evidence>
<evidence type="ECO:0000256" key="8">
    <source>
        <dbReference type="SAM" id="Phobius"/>
    </source>
</evidence>
<dbReference type="CDD" id="cd10322">
    <property type="entry name" value="SLC5sbd"/>
    <property type="match status" value="1"/>
</dbReference>
<dbReference type="GO" id="GO:0005886">
    <property type="term" value="C:plasma membrane"/>
    <property type="evidence" value="ECO:0007669"/>
    <property type="project" value="TreeGrafter"/>
</dbReference>
<accession>A0A971M667</accession>
<reference evidence="9" key="1">
    <citation type="journal article" date="2020" name="Biotechnol. Biofuels">
        <title>New insights from the biogas microbiome by comprehensive genome-resolved metagenomics of nearly 1600 species originating from multiple anaerobic digesters.</title>
        <authorList>
            <person name="Campanaro S."/>
            <person name="Treu L."/>
            <person name="Rodriguez-R L.M."/>
            <person name="Kovalovszki A."/>
            <person name="Ziels R.M."/>
            <person name="Maus I."/>
            <person name="Zhu X."/>
            <person name="Kougias P.G."/>
            <person name="Basile A."/>
            <person name="Luo G."/>
            <person name="Schluter A."/>
            <person name="Konstantinidis K.T."/>
            <person name="Angelidaki I."/>
        </authorList>
    </citation>
    <scope>NUCLEOTIDE SEQUENCE</scope>
    <source>
        <strain evidence="9">AS06rmzACSIP_7</strain>
    </source>
</reference>
<feature type="transmembrane region" description="Helical" evidence="8">
    <location>
        <begin position="258"/>
        <end position="280"/>
    </location>
</feature>
<feature type="transmembrane region" description="Helical" evidence="8">
    <location>
        <begin position="6"/>
        <end position="23"/>
    </location>
</feature>
<evidence type="ECO:0000256" key="6">
    <source>
        <dbReference type="ARBA" id="ARBA00023136"/>
    </source>
</evidence>
<dbReference type="PANTHER" id="PTHR48086">
    <property type="entry name" value="SODIUM/PROLINE SYMPORTER-RELATED"/>
    <property type="match status" value="1"/>
</dbReference>
<reference evidence="9" key="2">
    <citation type="submission" date="2020-01" db="EMBL/GenBank/DDBJ databases">
        <authorList>
            <person name="Campanaro S."/>
        </authorList>
    </citation>
    <scope>NUCLEOTIDE SEQUENCE</scope>
    <source>
        <strain evidence="9">AS06rmzACSIP_7</strain>
    </source>
</reference>
<dbReference type="InterPro" id="IPR038377">
    <property type="entry name" value="Na/Glc_symporter_sf"/>
</dbReference>
<feature type="transmembrane region" description="Helical" evidence="8">
    <location>
        <begin position="377"/>
        <end position="397"/>
    </location>
</feature>
<dbReference type="Proteomes" id="UP000777265">
    <property type="component" value="Unassembled WGS sequence"/>
</dbReference>
<feature type="transmembrane region" description="Helical" evidence="8">
    <location>
        <begin position="404"/>
        <end position="425"/>
    </location>
</feature>
<keyword evidence="6 8" id="KW-0472">Membrane</keyword>
<protein>
    <submittedName>
        <fullName evidence="9">Sodium:solute symporter family protein</fullName>
    </submittedName>
</protein>
<feature type="transmembrane region" description="Helical" evidence="8">
    <location>
        <begin position="44"/>
        <end position="67"/>
    </location>
</feature>
<evidence type="ECO:0000313" key="9">
    <source>
        <dbReference type="EMBL" id="NLW35826.1"/>
    </source>
</evidence>
<dbReference type="PANTHER" id="PTHR48086:SF7">
    <property type="entry name" value="SODIUM-SOLUTE SYMPORTER-RELATED"/>
    <property type="match status" value="1"/>
</dbReference>
<evidence type="ECO:0000313" key="10">
    <source>
        <dbReference type="Proteomes" id="UP000777265"/>
    </source>
</evidence>
<comment type="subcellular location">
    <subcellularLocation>
        <location evidence="1">Membrane</location>
        <topology evidence="1">Multi-pass membrane protein</topology>
    </subcellularLocation>
</comment>
<evidence type="ECO:0000256" key="4">
    <source>
        <dbReference type="ARBA" id="ARBA00022692"/>
    </source>
</evidence>